<keyword evidence="2" id="KW-1133">Transmembrane helix</keyword>
<gene>
    <name evidence="3" type="ORF">RUMLAC_01526</name>
</gene>
<dbReference type="HOGENOM" id="CLU_254536_0_0_9"/>
<reference evidence="3 4" key="2">
    <citation type="submission" date="2008-08" db="EMBL/GenBank/DDBJ databases">
        <authorList>
            <person name="Fulton L."/>
            <person name="Clifton S."/>
            <person name="Fulton B."/>
            <person name="Xu J."/>
            <person name="Minx P."/>
            <person name="Pepin K.H."/>
            <person name="Johnson M."/>
            <person name="Bhonagiri V."/>
            <person name="Nash W.E."/>
            <person name="Mardis E.R."/>
            <person name="Wilson R.K."/>
        </authorList>
    </citation>
    <scope>NUCLEOTIDE SEQUENCE [LARGE SCALE GENOMIC DNA]</scope>
    <source>
        <strain evidence="3 4">ATCC 29176</strain>
    </source>
</reference>
<feature type="region of interest" description="Disordered" evidence="1">
    <location>
        <begin position="966"/>
        <end position="1003"/>
    </location>
</feature>
<comment type="caution">
    <text evidence="3">The sequence shown here is derived from an EMBL/GenBank/DDBJ whole genome shotgun (WGS) entry which is preliminary data.</text>
</comment>
<organism evidence="3 4">
    <name type="scientific">[Ruminococcus] lactaris ATCC 29176</name>
    <dbReference type="NCBI Taxonomy" id="471875"/>
    <lineage>
        <taxon>Bacteria</taxon>
        <taxon>Bacillati</taxon>
        <taxon>Bacillota</taxon>
        <taxon>Clostridia</taxon>
        <taxon>Lachnospirales</taxon>
        <taxon>Lachnospiraceae</taxon>
        <taxon>Mediterraneibacter</taxon>
    </lineage>
</organism>
<dbReference type="eggNOG" id="ENOG50337W3">
    <property type="taxonomic scope" value="Bacteria"/>
</dbReference>
<evidence type="ECO:0000313" key="4">
    <source>
        <dbReference type="Proteomes" id="UP000003254"/>
    </source>
</evidence>
<evidence type="ECO:0000256" key="2">
    <source>
        <dbReference type="SAM" id="Phobius"/>
    </source>
</evidence>
<name>B5CPY1_9FIRM</name>
<evidence type="ECO:0000256" key="1">
    <source>
        <dbReference type="SAM" id="MobiDB-lite"/>
    </source>
</evidence>
<feature type="compositionally biased region" description="Basic and acidic residues" evidence="1">
    <location>
        <begin position="966"/>
        <end position="977"/>
    </location>
</feature>
<dbReference type="GeneID" id="77333014"/>
<keyword evidence="4" id="KW-1185">Reference proteome</keyword>
<sequence length="1418" mass="162928">MMFIRMLQFLAQAIPFILLCLAARKANLNKIDRGRQVLMPFIALLYCTIVAVILTQFHSLLIKIMGWISGFLPFLSNAGISHYMNLFNILIVVIFLVLKGIFLPILNKTWKSKNLMQLTSGNFYEYEEDLDKWLLKKEYEQVKTYCNGIYYAALGASVLIFVLGQMYPKMAFAQTPCYPVFGVLVLGEVINYLSGISRTEFIEDVLGEDEESFKVANYGLLKDILKDLFGERVLYDATVDSGLDASSSFETLEEMKKSENQAIRNLAGYFTKLKESGQDVEPNYVKSCVNLIGGQSTLFCNPFYRDLTHYLMFPIMGQLMRYKKCLVIMGRDSATEDVKEWLEQGIFENVNTSSLWKVGVLENENPEIDEPDIGILKFSDLYNLRLQRNHSEFLSRVGFVFIVEPSRLLASGQAGVSLLVHRFDESKEPVVYAACDRNCDGLVDALSHVLKTTITEVTATLKSAATTSIMCWKTEGDYMHHRIFSNVSRYLGMGTEINAVALKYQIANTKWISSEKFPVMDMKWIAGQYYKKICNYTDLPVSQESFNRAFHVESNLWNTQREENSFLVVEDEFQNLFELTRLFATRGTQQGFINVISENYLLRDYMLGNAQTFISDPKAIPTIVADYARTERNTILKLIMRMAEEQVSEDEIVDALMVSGIKFEDPLAALKNLIYKHCFIKEINIRIYFREQLMEDALHTEVKKYYAIEEETEIAEYAKKLQNAYYIAEDEQGDKYYIGAKLYGHVFQALIPGQFLTYDGKYYEVQAITPQNGVVVRRAADHITDRVYYRQLRHIRINDWKDDENIGGQKSVEGISIYKGYCEIDIETAGYLEMTSYENLNAAKEVRVSGIPVRSYRNKLVMKLNLPDVSERVRYTLCLLLNEIFRTIYPDAYPYICAVTLVDTNHAPEKLKGAMYTLSGKVDGSAIYIVEDSEIDLGLIASVERNLKRYFEIITEVLMWHEQKMAENPEKESKPEDYETPFTPEAGKEEEAAKKAREKAEKENKRFLGKIKRKLRKFWEKITAGFKKKPKDEPVEETPTEETPTEETPIEETPEEGISEDSPTEETTSTEKKPSGEEKTSIKEEPSTGEELPSEETTSTDERNTETGTENVMKNVMYSAEAEMDIEGEDEQLVEQKTTKKTEYQKSCFLKYGYEEIDPYFDFGGTIKYLTKYGYDRNPLQQVRDGVKAAEADNAKYDPHKEGSHFCDFCGVELAGGEYELLKDGRERCNHCSSTALRTGEEFKEVYKMVVRNMEIFFGIKLNVAIKVRMTDAKTIAKHFGDEFVATPGFDGRVLGFAQKDSSGYSLYIENGSPKLAAMATIAHELTHIWQYQNWDEKMILSKYGKQYRLEIYEGMAKWAEIQYLLYLNEISYAKRQEIVTRLRDDEYGRGFIQYAKKYPLAYRHEKNATPFGRIPPL</sequence>
<evidence type="ECO:0000313" key="3">
    <source>
        <dbReference type="EMBL" id="EDY32582.1"/>
    </source>
</evidence>
<keyword evidence="2" id="KW-0472">Membrane</keyword>
<feature type="compositionally biased region" description="Basic and acidic residues" evidence="1">
    <location>
        <begin position="986"/>
        <end position="1003"/>
    </location>
</feature>
<accession>B5CPY1</accession>
<dbReference type="RefSeq" id="WP_005611292.1">
    <property type="nucleotide sequence ID" value="NZ_CP102292.1"/>
</dbReference>
<feature type="region of interest" description="Disordered" evidence="1">
    <location>
        <begin position="1028"/>
        <end position="1112"/>
    </location>
</feature>
<feature type="transmembrane region" description="Helical" evidence="2">
    <location>
        <begin position="86"/>
        <end position="106"/>
    </location>
</feature>
<feature type="compositionally biased region" description="Basic and acidic residues" evidence="1">
    <location>
        <begin position="1069"/>
        <end position="1086"/>
    </location>
</feature>
<dbReference type="Proteomes" id="UP000003254">
    <property type="component" value="Unassembled WGS sequence"/>
</dbReference>
<reference evidence="3 4" key="1">
    <citation type="submission" date="2008-08" db="EMBL/GenBank/DDBJ databases">
        <title>Draft genome sequence of Ruminococcus lactaris ATCC 29176.</title>
        <authorList>
            <person name="Sudarsanam P."/>
            <person name="Ley R."/>
            <person name="Guruge J."/>
            <person name="Turnbaugh P.J."/>
            <person name="Mahowald M."/>
            <person name="Liep D."/>
            <person name="Gordon J."/>
        </authorList>
    </citation>
    <scope>NUCLEOTIDE SEQUENCE [LARGE SCALE GENOMIC DNA]</scope>
    <source>
        <strain evidence="3 4">ATCC 29176</strain>
    </source>
</reference>
<feature type="transmembrane region" description="Helical" evidence="2">
    <location>
        <begin position="149"/>
        <end position="167"/>
    </location>
</feature>
<keyword evidence="2" id="KW-0812">Transmembrane</keyword>
<protein>
    <submittedName>
        <fullName evidence="3">Uncharacterized protein</fullName>
    </submittedName>
</protein>
<dbReference type="EMBL" id="ABOU02000035">
    <property type="protein sequence ID" value="EDY32582.1"/>
    <property type="molecule type" value="Genomic_DNA"/>
</dbReference>
<proteinExistence type="predicted"/>
<feature type="compositionally biased region" description="Acidic residues" evidence="1">
    <location>
        <begin position="1034"/>
        <end position="1064"/>
    </location>
</feature>
<feature type="transmembrane region" description="Helical" evidence="2">
    <location>
        <begin position="38"/>
        <end position="57"/>
    </location>
</feature>